<accession>A0ABQ8IIH5</accession>
<keyword evidence="2" id="KW-1185">Reference proteome</keyword>
<evidence type="ECO:0000313" key="2">
    <source>
        <dbReference type="Proteomes" id="UP000827721"/>
    </source>
</evidence>
<sequence>MPCVFFKKSSTQLSLIFPHTRPSPKGEWDLPISYRGEVVGDELKWNDGDWMAWKAGPDGAENRGMTMYSFPYGAHGIAYFERGRRGIGYTFGNYNRALNGMEMANIGFSSEMDMDRKGCTLEKVTSPVLVRVREGPDCLFCLALITGLPSLLSFISFRGLPDYATTSYEKGISRPMWEYHDIVSLRGVGGRINKFLLLQLQGEEEILAQQILGMSHYWLLGTGTVISVKEMLFLSFLPRPGILIELKEGSSCNAVDYDLDLANDPPATIPPPLDYRIKERRL</sequence>
<protein>
    <submittedName>
        <fullName evidence="1">Uncharacterized protein</fullName>
    </submittedName>
</protein>
<proteinExistence type="predicted"/>
<name>A0ABQ8IIH5_9ROSI</name>
<organism evidence="1 2">
    <name type="scientific">Xanthoceras sorbifolium</name>
    <dbReference type="NCBI Taxonomy" id="99658"/>
    <lineage>
        <taxon>Eukaryota</taxon>
        <taxon>Viridiplantae</taxon>
        <taxon>Streptophyta</taxon>
        <taxon>Embryophyta</taxon>
        <taxon>Tracheophyta</taxon>
        <taxon>Spermatophyta</taxon>
        <taxon>Magnoliopsida</taxon>
        <taxon>eudicotyledons</taxon>
        <taxon>Gunneridae</taxon>
        <taxon>Pentapetalae</taxon>
        <taxon>rosids</taxon>
        <taxon>malvids</taxon>
        <taxon>Sapindales</taxon>
        <taxon>Sapindaceae</taxon>
        <taxon>Xanthoceroideae</taxon>
        <taxon>Xanthoceras</taxon>
    </lineage>
</organism>
<dbReference type="EMBL" id="JAFEMO010000001">
    <property type="protein sequence ID" value="KAH7576450.1"/>
    <property type="molecule type" value="Genomic_DNA"/>
</dbReference>
<evidence type="ECO:0000313" key="1">
    <source>
        <dbReference type="EMBL" id="KAH7576450.1"/>
    </source>
</evidence>
<gene>
    <name evidence="1" type="ORF">JRO89_XS01G0067800</name>
</gene>
<dbReference type="Proteomes" id="UP000827721">
    <property type="component" value="Unassembled WGS sequence"/>
</dbReference>
<comment type="caution">
    <text evidence="1">The sequence shown here is derived from an EMBL/GenBank/DDBJ whole genome shotgun (WGS) entry which is preliminary data.</text>
</comment>
<reference evidence="1 2" key="1">
    <citation type="submission" date="2021-02" db="EMBL/GenBank/DDBJ databases">
        <title>Plant Genome Project.</title>
        <authorList>
            <person name="Zhang R.-G."/>
        </authorList>
    </citation>
    <scope>NUCLEOTIDE SEQUENCE [LARGE SCALE GENOMIC DNA]</scope>
    <source>
        <tissue evidence="1">Leaves</tissue>
    </source>
</reference>